<keyword evidence="3" id="KW-0479">Metal-binding</keyword>
<evidence type="ECO:0000313" key="9">
    <source>
        <dbReference type="EMBL" id="KAF2117121.1"/>
    </source>
</evidence>
<dbReference type="InterPro" id="IPR029058">
    <property type="entry name" value="AB_hydrolase_fold"/>
</dbReference>
<accession>A0A6A5ZFB9</accession>
<name>A0A6A5ZFB9_9PLEO</name>
<dbReference type="PANTHER" id="PTHR33938">
    <property type="entry name" value="FERULOYL ESTERASE B-RELATED"/>
    <property type="match status" value="1"/>
</dbReference>
<comment type="similarity">
    <text evidence="1 8">Belongs to the tannase family.</text>
</comment>
<dbReference type="AlphaFoldDB" id="A0A6A5ZFB9"/>
<keyword evidence="5 8" id="KW-0378">Hydrolase</keyword>
<evidence type="ECO:0000256" key="6">
    <source>
        <dbReference type="ARBA" id="ARBA00022837"/>
    </source>
</evidence>
<evidence type="ECO:0000256" key="7">
    <source>
        <dbReference type="ARBA" id="ARBA00023157"/>
    </source>
</evidence>
<dbReference type="GO" id="GO:0046872">
    <property type="term" value="F:metal ion binding"/>
    <property type="evidence" value="ECO:0007669"/>
    <property type="project" value="UniProtKB-KW"/>
</dbReference>
<evidence type="ECO:0000256" key="3">
    <source>
        <dbReference type="ARBA" id="ARBA00022723"/>
    </source>
</evidence>
<dbReference type="GO" id="GO:0030600">
    <property type="term" value="F:feruloyl esterase activity"/>
    <property type="evidence" value="ECO:0007669"/>
    <property type="project" value="UniProtKB-ARBA"/>
</dbReference>
<dbReference type="SUPFAM" id="SSF53474">
    <property type="entry name" value="alpha/beta-Hydrolases"/>
    <property type="match status" value="1"/>
</dbReference>
<dbReference type="Pfam" id="PF07519">
    <property type="entry name" value="Tannase"/>
    <property type="match status" value="1"/>
</dbReference>
<evidence type="ECO:0000256" key="5">
    <source>
        <dbReference type="ARBA" id="ARBA00022801"/>
    </source>
</evidence>
<dbReference type="EMBL" id="ML977319">
    <property type="protein sequence ID" value="KAF2117121.1"/>
    <property type="molecule type" value="Genomic_DNA"/>
</dbReference>
<keyword evidence="2" id="KW-0719">Serine esterase</keyword>
<dbReference type="EC" id="3.1.1.-" evidence="8"/>
<keyword evidence="6" id="KW-0106">Calcium</keyword>
<dbReference type="InterPro" id="IPR011118">
    <property type="entry name" value="Tannase/feruloyl_esterase"/>
</dbReference>
<evidence type="ECO:0000256" key="4">
    <source>
        <dbReference type="ARBA" id="ARBA00022729"/>
    </source>
</evidence>
<keyword evidence="7" id="KW-1015">Disulfide bond</keyword>
<evidence type="ECO:0000256" key="2">
    <source>
        <dbReference type="ARBA" id="ARBA00022487"/>
    </source>
</evidence>
<dbReference type="OrthoDB" id="3039123at2759"/>
<proteinExistence type="inferred from homology"/>
<reference evidence="9" key="1">
    <citation type="journal article" date="2020" name="Stud. Mycol.">
        <title>101 Dothideomycetes genomes: a test case for predicting lifestyles and emergence of pathogens.</title>
        <authorList>
            <person name="Haridas S."/>
            <person name="Albert R."/>
            <person name="Binder M."/>
            <person name="Bloem J."/>
            <person name="Labutti K."/>
            <person name="Salamov A."/>
            <person name="Andreopoulos B."/>
            <person name="Baker S."/>
            <person name="Barry K."/>
            <person name="Bills G."/>
            <person name="Bluhm B."/>
            <person name="Cannon C."/>
            <person name="Castanera R."/>
            <person name="Culley D."/>
            <person name="Daum C."/>
            <person name="Ezra D."/>
            <person name="Gonzalez J."/>
            <person name="Henrissat B."/>
            <person name="Kuo A."/>
            <person name="Liang C."/>
            <person name="Lipzen A."/>
            <person name="Lutzoni F."/>
            <person name="Magnuson J."/>
            <person name="Mondo S."/>
            <person name="Nolan M."/>
            <person name="Ohm R."/>
            <person name="Pangilinan J."/>
            <person name="Park H.-J."/>
            <person name="Ramirez L."/>
            <person name="Alfaro M."/>
            <person name="Sun H."/>
            <person name="Tritt A."/>
            <person name="Yoshinaga Y."/>
            <person name="Zwiers L.-H."/>
            <person name="Turgeon B."/>
            <person name="Goodwin S."/>
            <person name="Spatafora J."/>
            <person name="Crous P."/>
            <person name="Grigoriev I."/>
        </authorList>
    </citation>
    <scope>NUCLEOTIDE SEQUENCE</scope>
    <source>
        <strain evidence="9">CBS 627.86</strain>
    </source>
</reference>
<organism evidence="9 10">
    <name type="scientific">Lophiotrema nucula</name>
    <dbReference type="NCBI Taxonomy" id="690887"/>
    <lineage>
        <taxon>Eukaryota</taxon>
        <taxon>Fungi</taxon>
        <taxon>Dikarya</taxon>
        <taxon>Ascomycota</taxon>
        <taxon>Pezizomycotina</taxon>
        <taxon>Dothideomycetes</taxon>
        <taxon>Pleosporomycetidae</taxon>
        <taxon>Pleosporales</taxon>
        <taxon>Lophiotremataceae</taxon>
        <taxon>Lophiotrema</taxon>
    </lineage>
</organism>
<evidence type="ECO:0000313" key="10">
    <source>
        <dbReference type="Proteomes" id="UP000799770"/>
    </source>
</evidence>
<protein>
    <recommendedName>
        <fullName evidence="8">Carboxylic ester hydrolase</fullName>
        <ecNumber evidence="8">3.1.1.-</ecNumber>
    </recommendedName>
</protein>
<gene>
    <name evidence="9" type="ORF">BDV96DRAFT_490546</name>
</gene>
<evidence type="ECO:0000256" key="8">
    <source>
        <dbReference type="RuleBase" id="RU361238"/>
    </source>
</evidence>
<dbReference type="PANTHER" id="PTHR33938:SF7">
    <property type="entry name" value="CARBOXYLIC ESTER HYDROLASE"/>
    <property type="match status" value="1"/>
</dbReference>
<dbReference type="Proteomes" id="UP000799770">
    <property type="component" value="Unassembled WGS sequence"/>
</dbReference>
<evidence type="ECO:0000256" key="1">
    <source>
        <dbReference type="ARBA" id="ARBA00006249"/>
    </source>
</evidence>
<sequence>MRQSSRVAVAALSATANAASLADVCTTANVQVALPANGTLLGIELLPETVTTSAVYNATTGIGSTTTYTYCNVTVSYTHTGKGDIVPVKFAFPQPSDFKTRFYLAGGGGFSLSSDATGGLAYGAASGATSAGYDAFNYSYDEKILYGNGTIDWDATYAFAYTALGELTKIGMPLTAAFYGQNSTKVYTYFEGCPDGGREGMSQVQRWGDKFDGVVVGAPAFRFAQQQVHHVYPATIESTMDYYPPPCALDKIVNATIAACDPLDGRTDGVISRTDLCMLNFNLSSLIGESYYYAATTSSSLGFGFSKRQMGGGATGSQTSSTPAQNGTITAQDVAVAQAVYDGLHSSDGKRAYLSWQIGSDFSDADPTYDNTTASWTLNIPSTGGEYVTKFIQLLDLDNLSDLDGVTYDTLVEWMNIGMIRYLDSLQTTVADLTPFQSSGAKLIHYHGESDPSVPAASSVHYWQSVRSAMYGNMSDADAQEAMADWYQFYLIPGAAHCGVNSLQPGPYPQDNMATIIDWVENGIKPTRLNATVSSGTYEGEVQQLCQWPTRPLWSGNSSTFDCVSDEASIESWTYTFDAFTVQPVW</sequence>
<keyword evidence="4" id="KW-0732">Signal</keyword>
<keyword evidence="10" id="KW-1185">Reference proteome</keyword>